<feature type="compositionally biased region" description="Low complexity" evidence="2">
    <location>
        <begin position="181"/>
        <end position="195"/>
    </location>
</feature>
<feature type="compositionally biased region" description="Polar residues" evidence="2">
    <location>
        <begin position="585"/>
        <end position="595"/>
    </location>
</feature>
<dbReference type="InterPro" id="IPR056578">
    <property type="entry name" value="UBA_N4BP1_C"/>
</dbReference>
<evidence type="ECO:0000256" key="1">
    <source>
        <dbReference type="ARBA" id="ARBA00038274"/>
    </source>
</evidence>
<feature type="domain" description="N4BP1 C-terminal UBA" evidence="5">
    <location>
        <begin position="850"/>
        <end position="897"/>
    </location>
</feature>
<evidence type="ECO:0000313" key="7">
    <source>
        <dbReference type="RefSeq" id="XP_005092131.1"/>
    </source>
</evidence>
<comment type="similarity">
    <text evidence="1">Belongs to the N4BP1 family.</text>
</comment>
<evidence type="ECO:0000259" key="4">
    <source>
        <dbReference type="Pfam" id="PF23050"/>
    </source>
</evidence>
<feature type="compositionally biased region" description="Low complexity" evidence="2">
    <location>
        <begin position="210"/>
        <end position="221"/>
    </location>
</feature>
<dbReference type="InterPro" id="IPR051101">
    <property type="entry name" value="ZC3H12/N4BP1_RNase_Reg"/>
</dbReference>
<feature type="compositionally biased region" description="Polar residues" evidence="2">
    <location>
        <begin position="171"/>
        <end position="180"/>
    </location>
</feature>
<dbReference type="CDD" id="cd09032">
    <property type="entry name" value="KH-I_N4BP1_like_rpt1"/>
    <property type="match status" value="1"/>
</dbReference>
<dbReference type="CDD" id="cd18719">
    <property type="entry name" value="PIN_Zc3h12a-N4BP1-like"/>
    <property type="match status" value="1"/>
</dbReference>
<evidence type="ECO:0000256" key="2">
    <source>
        <dbReference type="SAM" id="MobiDB-lite"/>
    </source>
</evidence>
<evidence type="ECO:0000259" key="3">
    <source>
        <dbReference type="Pfam" id="PF11977"/>
    </source>
</evidence>
<evidence type="ECO:0000313" key="6">
    <source>
        <dbReference type="Proteomes" id="UP000694888"/>
    </source>
</evidence>
<feature type="compositionally biased region" description="Polar residues" evidence="2">
    <location>
        <begin position="468"/>
        <end position="484"/>
    </location>
</feature>
<dbReference type="Gene3D" id="3.40.50.11980">
    <property type="match status" value="1"/>
</dbReference>
<reference evidence="7" key="1">
    <citation type="submission" date="2025-08" db="UniProtKB">
        <authorList>
            <consortium name="RefSeq"/>
        </authorList>
    </citation>
    <scope>IDENTIFICATION</scope>
</reference>
<dbReference type="PANTHER" id="PTHR12876">
    <property type="entry name" value="N4BP1-RELATED"/>
    <property type="match status" value="1"/>
</dbReference>
<protein>
    <submittedName>
        <fullName evidence="7">Uncharacterized protein LOC101863651 isoform X1</fullName>
    </submittedName>
</protein>
<dbReference type="InterPro" id="IPR021869">
    <property type="entry name" value="RNase_Zc3h12_NYN"/>
</dbReference>
<name>A0ABM0JEW3_APLCA</name>
<dbReference type="PANTHER" id="PTHR12876:SF35">
    <property type="entry name" value="LD08718P-RELATED"/>
    <property type="match status" value="1"/>
</dbReference>
<accession>A0ABM0JEW3</accession>
<keyword evidence="6" id="KW-1185">Reference proteome</keyword>
<feature type="domain" description="N4BP1 first type I KH-domain" evidence="4">
    <location>
        <begin position="17"/>
        <end position="80"/>
    </location>
</feature>
<organism evidence="6 7">
    <name type="scientific">Aplysia californica</name>
    <name type="common">California sea hare</name>
    <dbReference type="NCBI Taxonomy" id="6500"/>
    <lineage>
        <taxon>Eukaryota</taxon>
        <taxon>Metazoa</taxon>
        <taxon>Spiralia</taxon>
        <taxon>Lophotrochozoa</taxon>
        <taxon>Mollusca</taxon>
        <taxon>Gastropoda</taxon>
        <taxon>Heterobranchia</taxon>
        <taxon>Euthyneura</taxon>
        <taxon>Tectipleura</taxon>
        <taxon>Aplysiida</taxon>
        <taxon>Aplysioidea</taxon>
        <taxon>Aplysiidae</taxon>
        <taxon>Aplysia</taxon>
    </lineage>
</organism>
<dbReference type="GeneID" id="101863651"/>
<dbReference type="Pfam" id="PF23050">
    <property type="entry name" value="KH_N4BP1_1st"/>
    <property type="match status" value="1"/>
</dbReference>
<evidence type="ECO:0000259" key="5">
    <source>
        <dbReference type="Pfam" id="PF23054"/>
    </source>
</evidence>
<feature type="region of interest" description="Disordered" evidence="2">
    <location>
        <begin position="171"/>
        <end position="242"/>
    </location>
</feature>
<feature type="region of interest" description="Disordered" evidence="2">
    <location>
        <begin position="797"/>
        <end position="837"/>
    </location>
</feature>
<dbReference type="Pfam" id="PF23054">
    <property type="entry name" value="UBA_N4BP1_C"/>
    <property type="match status" value="1"/>
</dbReference>
<dbReference type="Proteomes" id="UP000694888">
    <property type="component" value="Unplaced"/>
</dbReference>
<feature type="region of interest" description="Disordered" evidence="2">
    <location>
        <begin position="447"/>
        <end position="484"/>
    </location>
</feature>
<dbReference type="InterPro" id="IPR056629">
    <property type="entry name" value="KH_N4BP1_1st"/>
</dbReference>
<feature type="region of interest" description="Disordered" evidence="2">
    <location>
        <begin position="560"/>
        <end position="595"/>
    </location>
</feature>
<proteinExistence type="inferred from homology"/>
<gene>
    <name evidence="7" type="primary">LOC101863651</name>
</gene>
<dbReference type="RefSeq" id="XP_005092131.1">
    <property type="nucleotide sequence ID" value="XM_005092074.3"/>
</dbReference>
<dbReference type="Pfam" id="PF11977">
    <property type="entry name" value="RNase_Zc3h12a"/>
    <property type="match status" value="1"/>
</dbReference>
<feature type="domain" description="RNase NYN" evidence="3">
    <location>
        <begin position="601"/>
        <end position="755"/>
    </location>
</feature>
<sequence length="901" mass="97999">MELGSRGGSPKDVCCVEFVISQSEVKKVERDRKRINDLFNVKLTFGEVFSKRAQDSKQWMSITGKNDDATSAKEYVLAIVTPEASALMKNIRFHPNFKEQDRADIERSTGAVLRWSLDNQGSLQISGSELAVVLAQSIIDELFASYTGEFTEHEDDGFILVGDVTSIEAASSDTPLNQNNSSTPSSSFKQSGFSSDDAMIISPEKQQGHASAAATASQRSALEGPPATFCPPGLPPYEASQTSSVLGASSGHVFTTSQSSKGEEMPNRALPSALSVRLGVPNSLGHVSNPGLGVSGWRPSVSNQQSGVLNHQSGGSGVLLGPRHQHHILGSGFGILGPNSGGPGDNQTDQTQIKVPLPSWRPQYGQNVACMDVCDSEPPTASSANNNNNTSPLSVQAEKQRVYLRDLGVSCNYSLGDIEIGLSRFSMEEVIIPAVFLSTLNEVKASRHSNRSVPPPPPPLGQGHVAATATTSQRTNRDNTGGQSMNVNANCTGASHSAVTRSEDVVVISSDEEEVKIEEPSSFRSNAAGLPQLPPMSLSLDERGNRTVHMDKGFENLRLGEVGSSSSSRPDLPGNVPATMRMPRTLSTNPSQASNATGSNLRYIVIDGSNVAMSHGENKRFSTRGLQICIDYFRERGHPKVVAFVSEAVRYSGNPIYLAGRDLLEKLNQDGFVKFTPARRINGRNITTYEDRFILNLALKEDAVIVSNDQFRDLHKDNPKYRYLIENRLLQFVFADDHFMPPDDPLGRNGPSLDDFLMVNPPRQTSIFPSSMDQAEVRGPPPPPPQPLARYPYSRWPQGPTTGHPRGGARNVVRPWRGDPAPDMSGDHLPAPRERQGHQKLTGLSLLPGRSEEETQRLFKQLSQVFCDPSQSSCIKKVLQNHKDETDINRLTNFLLSAMDL</sequence>